<reference evidence="5" key="1">
    <citation type="journal article" date="2023" name="Nat. Microbiol.">
        <title>Enrichment and characterization of a nitric oxide-reducing microbial community in a continuous bioreactor.</title>
        <authorList>
            <person name="Garrido-Amador P."/>
            <person name="Stortenbeker N."/>
            <person name="Wessels H.J.C.T."/>
            <person name="Speth D.R."/>
            <person name="Garcia-Heredia I."/>
            <person name="Kartal B."/>
        </authorList>
    </citation>
    <scope>NUCLEOTIDE SEQUENCE</scope>
    <source>
        <strain evidence="5">MAG1</strain>
    </source>
</reference>
<keyword evidence="1" id="KW-0805">Transcription regulation</keyword>
<keyword evidence="2" id="KW-0238">DNA-binding</keyword>
<dbReference type="InterPro" id="IPR036388">
    <property type="entry name" value="WH-like_DNA-bd_sf"/>
</dbReference>
<dbReference type="PROSITE" id="PS50987">
    <property type="entry name" value="HTH_ARSR_2"/>
    <property type="match status" value="1"/>
</dbReference>
<dbReference type="NCBIfam" id="NF033788">
    <property type="entry name" value="HTH_metalloreg"/>
    <property type="match status" value="1"/>
</dbReference>
<feature type="domain" description="HTH arsR-type" evidence="4">
    <location>
        <begin position="1"/>
        <end position="92"/>
    </location>
</feature>
<dbReference type="EMBL" id="CP107246">
    <property type="protein sequence ID" value="WIM07019.1"/>
    <property type="molecule type" value="Genomic_DNA"/>
</dbReference>
<evidence type="ECO:0000256" key="1">
    <source>
        <dbReference type="ARBA" id="ARBA00023015"/>
    </source>
</evidence>
<evidence type="ECO:0000313" key="5">
    <source>
        <dbReference type="EMBL" id="WIM07019.1"/>
    </source>
</evidence>
<dbReference type="InterPro" id="IPR011991">
    <property type="entry name" value="ArsR-like_HTH"/>
</dbReference>
<evidence type="ECO:0000259" key="4">
    <source>
        <dbReference type="PROSITE" id="PS50987"/>
    </source>
</evidence>
<dbReference type="Proteomes" id="UP001234916">
    <property type="component" value="Chromosome"/>
</dbReference>
<dbReference type="AlphaFoldDB" id="A0AA49J0H2"/>
<gene>
    <name evidence="5" type="ORF">OHM77_03700</name>
</gene>
<sequence length="113" mass="11995">MIAVDKLAALAQESRLRIFRLLVEAGPEGMNAGAIAEAVGIPAATLSFHVAHLARAGLVTSRQESRFIFYSANYAAMDGLIAYLTDNCCQGRQCLPKTAAISTTARRRAKAAA</sequence>
<proteinExistence type="predicted"/>
<dbReference type="Pfam" id="PF12840">
    <property type="entry name" value="HTH_20"/>
    <property type="match status" value="1"/>
</dbReference>
<dbReference type="InterPro" id="IPR051011">
    <property type="entry name" value="Metal_resp_trans_reg"/>
</dbReference>
<name>A0AA49J0H2_9PROT</name>
<accession>A0AA49J0H2</accession>
<dbReference type="InterPro" id="IPR036390">
    <property type="entry name" value="WH_DNA-bd_sf"/>
</dbReference>
<organism evidence="5">
    <name type="scientific">Candidatus Nitricoxidivorans perseverans</name>
    <dbReference type="NCBI Taxonomy" id="2975601"/>
    <lineage>
        <taxon>Bacteria</taxon>
        <taxon>Pseudomonadati</taxon>
        <taxon>Pseudomonadota</taxon>
        <taxon>Betaproteobacteria</taxon>
        <taxon>Nitrosomonadales</taxon>
        <taxon>Sterolibacteriaceae</taxon>
        <taxon>Candidatus Nitricoxidivorans</taxon>
    </lineage>
</organism>
<dbReference type="PRINTS" id="PR00778">
    <property type="entry name" value="HTHARSR"/>
</dbReference>
<evidence type="ECO:0000256" key="3">
    <source>
        <dbReference type="ARBA" id="ARBA00023163"/>
    </source>
</evidence>
<dbReference type="SMART" id="SM00418">
    <property type="entry name" value="HTH_ARSR"/>
    <property type="match status" value="1"/>
</dbReference>
<dbReference type="GO" id="GO:0003677">
    <property type="term" value="F:DNA binding"/>
    <property type="evidence" value="ECO:0007669"/>
    <property type="project" value="UniProtKB-KW"/>
</dbReference>
<evidence type="ECO:0000256" key="2">
    <source>
        <dbReference type="ARBA" id="ARBA00023125"/>
    </source>
</evidence>
<keyword evidence="3" id="KW-0804">Transcription</keyword>
<dbReference type="KEGG" id="npv:OHM77_03700"/>
<protein>
    <submittedName>
        <fullName evidence="5">Metalloregulator ArsR/SmtB family transcription factor</fullName>
    </submittedName>
</protein>
<dbReference type="Gene3D" id="1.10.10.10">
    <property type="entry name" value="Winged helix-like DNA-binding domain superfamily/Winged helix DNA-binding domain"/>
    <property type="match status" value="1"/>
</dbReference>
<dbReference type="SUPFAM" id="SSF46785">
    <property type="entry name" value="Winged helix' DNA-binding domain"/>
    <property type="match status" value="1"/>
</dbReference>
<dbReference type="CDD" id="cd00090">
    <property type="entry name" value="HTH_ARSR"/>
    <property type="match status" value="1"/>
</dbReference>
<dbReference type="InterPro" id="IPR001845">
    <property type="entry name" value="HTH_ArsR_DNA-bd_dom"/>
</dbReference>
<dbReference type="PANTHER" id="PTHR43132:SF2">
    <property type="entry name" value="ARSENICAL RESISTANCE OPERON REPRESSOR ARSR-RELATED"/>
    <property type="match status" value="1"/>
</dbReference>
<dbReference type="GO" id="GO:0003700">
    <property type="term" value="F:DNA-binding transcription factor activity"/>
    <property type="evidence" value="ECO:0007669"/>
    <property type="project" value="InterPro"/>
</dbReference>
<dbReference type="PANTHER" id="PTHR43132">
    <property type="entry name" value="ARSENICAL RESISTANCE OPERON REPRESSOR ARSR-RELATED"/>
    <property type="match status" value="1"/>
</dbReference>